<protein>
    <submittedName>
        <fullName evidence="2">VWFA domain-containing protein</fullName>
    </submittedName>
</protein>
<sequence>MQVDPFQGYTALFPALLDLVRDAEHEYVNTIIFTSYTDGDEIHGQYASARQMDTNGRLIIVTTKDGITTDYYPWTNNKANQVIYLNAGPFGLQANKIIQTFRCPTLPTVPALTTAVVPDPSTTTKTPTTTNTPPDYPIDKSYNPCKSYIIIAFEAASRVPDDIFETQKNFITQNLIQSNWTNPERMAFVAFSKSHIQQQRFHHYHDLASFQNDIKNTGKFGDPSQGYASVFPALLDLVHDAEHEYVNTIIFTSYTDGDEIHEQYASARQMDTNGRLIIVTTKDGITTDFYPWTNNKADQVIYLNAGPVGLQATKIIQEFRCPTLNP</sequence>
<dbReference type="Proteomes" id="UP000887576">
    <property type="component" value="Unplaced"/>
</dbReference>
<reference evidence="2" key="1">
    <citation type="submission" date="2022-11" db="UniProtKB">
        <authorList>
            <consortium name="WormBaseParasite"/>
        </authorList>
    </citation>
    <scope>IDENTIFICATION</scope>
</reference>
<evidence type="ECO:0000313" key="2">
    <source>
        <dbReference type="WBParaSite" id="JU765_v2.g6556.t1"/>
    </source>
</evidence>
<evidence type="ECO:0000313" key="1">
    <source>
        <dbReference type="Proteomes" id="UP000887576"/>
    </source>
</evidence>
<name>A0AC34RGM3_9BILA</name>
<proteinExistence type="predicted"/>
<organism evidence="1 2">
    <name type="scientific">Panagrolaimus sp. JU765</name>
    <dbReference type="NCBI Taxonomy" id="591449"/>
    <lineage>
        <taxon>Eukaryota</taxon>
        <taxon>Metazoa</taxon>
        <taxon>Ecdysozoa</taxon>
        <taxon>Nematoda</taxon>
        <taxon>Chromadorea</taxon>
        <taxon>Rhabditida</taxon>
        <taxon>Tylenchina</taxon>
        <taxon>Panagrolaimomorpha</taxon>
        <taxon>Panagrolaimoidea</taxon>
        <taxon>Panagrolaimidae</taxon>
        <taxon>Panagrolaimus</taxon>
    </lineage>
</organism>
<accession>A0AC34RGM3</accession>
<dbReference type="WBParaSite" id="JU765_v2.g6556.t1">
    <property type="protein sequence ID" value="JU765_v2.g6556.t1"/>
    <property type="gene ID" value="JU765_v2.g6556"/>
</dbReference>